<organism evidence="19 20">
    <name type="scientific">Arcticibacter svalbardensis MN12-7</name>
    <dbReference type="NCBI Taxonomy" id="1150600"/>
    <lineage>
        <taxon>Bacteria</taxon>
        <taxon>Pseudomonadati</taxon>
        <taxon>Bacteroidota</taxon>
        <taxon>Sphingobacteriia</taxon>
        <taxon>Sphingobacteriales</taxon>
        <taxon>Sphingobacteriaceae</taxon>
        <taxon>Arcticibacter</taxon>
    </lineage>
</organism>
<keyword evidence="10 19" id="KW-0418">Kinase</keyword>
<evidence type="ECO:0000259" key="18">
    <source>
        <dbReference type="Pfam" id="PF13614"/>
    </source>
</evidence>
<name>R9GS90_9SPHI</name>
<reference evidence="19 20" key="1">
    <citation type="journal article" date="2013" name="Genome Announc.">
        <title>Draft Genome Sequence of Arcticibacter svalbardensis Strain MN12-7T, a Member of the Family Sphingobacteriaceae Isolated from an Arctic Soil Sample.</title>
        <authorList>
            <person name="Shivaji S."/>
            <person name="Ara S."/>
            <person name="Prasad S."/>
            <person name="Manasa B.P."/>
            <person name="Begum Z."/>
            <person name="Singh A."/>
            <person name="Kumar Pinnaka A."/>
        </authorList>
    </citation>
    <scope>NUCLEOTIDE SEQUENCE [LARGE SCALE GENOMIC DNA]</scope>
    <source>
        <strain evidence="19 20">MN12-7</strain>
    </source>
</reference>
<evidence type="ECO:0000256" key="11">
    <source>
        <dbReference type="ARBA" id="ARBA00022840"/>
    </source>
</evidence>
<comment type="caution">
    <text evidence="19">The sequence shown here is derived from an EMBL/GenBank/DDBJ whole genome shotgun (WGS) entry which is preliminary data.</text>
</comment>
<evidence type="ECO:0000256" key="4">
    <source>
        <dbReference type="ARBA" id="ARBA00011903"/>
    </source>
</evidence>
<dbReference type="GO" id="GO:0005524">
    <property type="term" value="F:ATP binding"/>
    <property type="evidence" value="ECO:0007669"/>
    <property type="project" value="UniProtKB-KW"/>
</dbReference>
<keyword evidence="11" id="KW-0067">ATP-binding</keyword>
<keyword evidence="7 19" id="KW-0808">Transferase</keyword>
<sequence>MNNIENVPLSHFVEKEEESSSKNFGETILRYLYYWPLFLVCIISTLAVAYVYLHYAKPEYLVKAKLLIKVEKDSPNSGSTLNEIINPYQSGKSVENEIEIIKSRSIISQVVKNLDLWVNYTEKKRIVDEDLYGISPVKFYLKRNNTDFESKNLNIVIENSDFFSLKEDDGTVKRLSFNDSFRNNFGSWRLSKTADFNKYIGKSIQINVTDPELATDKLLSRIKAAEINKNASIVELTLQESVLKRGKDILNQLIVQYNYASAKEKDRVAGTALKFIDDRLSSLTGELNSVEKEVEGFRSSRGLTDISSESKLYLENVKNNDDHLNEVDVQLNVIRELERYVSSPDNVNGATPSTIGISDPGLTAYVSRLIDLQLQYQKLMGTLPEKNPAFDPLKQQISSTKDAIKQNIRNIKSSLLSTRRQLESFNSGFEGSIRSLPSDERQLVSIQRQQSIKENLYLYLLQKREEAALSHASTLAFSQTVDSAYLDTYKKPLTYSLALVIGILIPSLLLFGKELFNNKISSTEQIEHTGVPVTAELIYEYSKSPIVVHNKSRFAIGEQFRSLRTNLLYLHEKKKSGRVTLVTSSISGEGKSFVTSNLGVALAASGRKTLILELDLRKPKIAKNFNLQEGLGLSDFLKGHASINQIITPSSMHPNLFFIGTGTLPDNPSELLEQIEIDELVEWLRSDYDDILIDTPPIFLVTDAMILSRLADAALYVIRQNYSYKKHLNFIKKIYKEHKLPKLQVVFNAIQKRGDSRYGYEYYAAMSEHKKTNIHSIFREVSNRLLLSNT</sequence>
<dbReference type="eggNOG" id="COG0489">
    <property type="taxonomic scope" value="Bacteria"/>
</dbReference>
<evidence type="ECO:0000313" key="20">
    <source>
        <dbReference type="Proteomes" id="UP000014174"/>
    </source>
</evidence>
<dbReference type="InterPro" id="IPR050445">
    <property type="entry name" value="Bact_polysacc_biosynth/exp"/>
</dbReference>
<dbReference type="EMBL" id="AQPN01000079">
    <property type="protein sequence ID" value="EOR94563.1"/>
    <property type="molecule type" value="Genomic_DNA"/>
</dbReference>
<keyword evidence="8 16" id="KW-0812">Transmembrane</keyword>
<keyword evidence="6" id="KW-0997">Cell inner membrane</keyword>
<dbReference type="SUPFAM" id="SSF52540">
    <property type="entry name" value="P-loop containing nucleoside triphosphate hydrolases"/>
    <property type="match status" value="1"/>
</dbReference>
<dbReference type="eggNOG" id="COG3206">
    <property type="taxonomic scope" value="Bacteria"/>
</dbReference>
<dbReference type="OrthoDB" id="9794577at2"/>
<evidence type="ECO:0000256" key="12">
    <source>
        <dbReference type="ARBA" id="ARBA00022989"/>
    </source>
</evidence>
<dbReference type="PANTHER" id="PTHR32309">
    <property type="entry name" value="TYROSINE-PROTEIN KINASE"/>
    <property type="match status" value="1"/>
</dbReference>
<keyword evidence="13 16" id="KW-0472">Membrane</keyword>
<feature type="domain" description="AAA" evidence="18">
    <location>
        <begin position="587"/>
        <end position="737"/>
    </location>
</feature>
<dbReference type="AlphaFoldDB" id="R9GS90"/>
<comment type="subcellular location">
    <subcellularLocation>
        <location evidence="1">Cell inner membrane</location>
        <topology evidence="1">Multi-pass membrane protein</topology>
    </subcellularLocation>
</comment>
<keyword evidence="9" id="KW-0547">Nucleotide-binding</keyword>
<evidence type="ECO:0000256" key="1">
    <source>
        <dbReference type="ARBA" id="ARBA00004429"/>
    </source>
</evidence>
<keyword evidence="20" id="KW-1185">Reference proteome</keyword>
<evidence type="ECO:0000256" key="10">
    <source>
        <dbReference type="ARBA" id="ARBA00022777"/>
    </source>
</evidence>
<comment type="similarity">
    <text evidence="3">Belongs to the etk/wzc family.</text>
</comment>
<evidence type="ECO:0000256" key="2">
    <source>
        <dbReference type="ARBA" id="ARBA00007316"/>
    </source>
</evidence>
<dbReference type="EC" id="2.7.10.2" evidence="4"/>
<gene>
    <name evidence="19" type="ORF">ADIARSV_2161</name>
</gene>
<dbReference type="InterPro" id="IPR003856">
    <property type="entry name" value="LPS_length_determ_N"/>
</dbReference>
<evidence type="ECO:0000256" key="5">
    <source>
        <dbReference type="ARBA" id="ARBA00022475"/>
    </source>
</evidence>
<dbReference type="InterPro" id="IPR025669">
    <property type="entry name" value="AAA_dom"/>
</dbReference>
<feature type="transmembrane region" description="Helical" evidence="16">
    <location>
        <begin position="32"/>
        <end position="53"/>
    </location>
</feature>
<dbReference type="PATRIC" id="fig|1150600.3.peg.2135"/>
<evidence type="ECO:0000256" key="9">
    <source>
        <dbReference type="ARBA" id="ARBA00022741"/>
    </source>
</evidence>
<dbReference type="Pfam" id="PF02706">
    <property type="entry name" value="Wzz"/>
    <property type="match status" value="1"/>
</dbReference>
<evidence type="ECO:0000256" key="7">
    <source>
        <dbReference type="ARBA" id="ARBA00022679"/>
    </source>
</evidence>
<evidence type="ECO:0000256" key="6">
    <source>
        <dbReference type="ARBA" id="ARBA00022519"/>
    </source>
</evidence>
<dbReference type="RefSeq" id="WP_016195395.1">
    <property type="nucleotide sequence ID" value="NZ_AQPN01000079.1"/>
</dbReference>
<dbReference type="Pfam" id="PF13614">
    <property type="entry name" value="AAA_31"/>
    <property type="match status" value="1"/>
</dbReference>
<proteinExistence type="inferred from homology"/>
<keyword evidence="12 16" id="KW-1133">Transmembrane helix</keyword>
<evidence type="ECO:0000259" key="17">
    <source>
        <dbReference type="Pfam" id="PF02706"/>
    </source>
</evidence>
<dbReference type="PANTHER" id="PTHR32309:SF13">
    <property type="entry name" value="FERRIC ENTEROBACTIN TRANSPORT PROTEIN FEPE"/>
    <property type="match status" value="1"/>
</dbReference>
<dbReference type="Proteomes" id="UP000014174">
    <property type="component" value="Unassembled WGS sequence"/>
</dbReference>
<comment type="catalytic activity">
    <reaction evidence="15">
        <text>L-tyrosyl-[protein] + ATP = O-phospho-L-tyrosyl-[protein] + ADP + H(+)</text>
        <dbReference type="Rhea" id="RHEA:10596"/>
        <dbReference type="Rhea" id="RHEA-COMP:10136"/>
        <dbReference type="Rhea" id="RHEA-COMP:20101"/>
        <dbReference type="ChEBI" id="CHEBI:15378"/>
        <dbReference type="ChEBI" id="CHEBI:30616"/>
        <dbReference type="ChEBI" id="CHEBI:46858"/>
        <dbReference type="ChEBI" id="CHEBI:61978"/>
        <dbReference type="ChEBI" id="CHEBI:456216"/>
        <dbReference type="EC" id="2.7.10.2"/>
    </reaction>
</comment>
<evidence type="ECO:0000256" key="16">
    <source>
        <dbReference type="SAM" id="Phobius"/>
    </source>
</evidence>
<dbReference type="InterPro" id="IPR005702">
    <property type="entry name" value="Wzc-like_C"/>
</dbReference>
<keyword evidence="5" id="KW-1003">Cell membrane</keyword>
<dbReference type="CDD" id="cd05387">
    <property type="entry name" value="BY-kinase"/>
    <property type="match status" value="1"/>
</dbReference>
<comment type="similarity">
    <text evidence="2">Belongs to the CpsD/CapB family.</text>
</comment>
<accession>R9GS90</accession>
<evidence type="ECO:0000256" key="14">
    <source>
        <dbReference type="ARBA" id="ARBA00023137"/>
    </source>
</evidence>
<dbReference type="GO" id="GO:0005886">
    <property type="term" value="C:plasma membrane"/>
    <property type="evidence" value="ECO:0007669"/>
    <property type="project" value="UniProtKB-SubCell"/>
</dbReference>
<keyword evidence="14" id="KW-0829">Tyrosine-protein kinase</keyword>
<evidence type="ECO:0000313" key="19">
    <source>
        <dbReference type="EMBL" id="EOR94563.1"/>
    </source>
</evidence>
<dbReference type="STRING" id="1150600.ADIARSV_2161"/>
<dbReference type="NCBIfam" id="TIGR01007">
    <property type="entry name" value="eps_fam"/>
    <property type="match status" value="1"/>
</dbReference>
<dbReference type="InterPro" id="IPR027417">
    <property type="entry name" value="P-loop_NTPase"/>
</dbReference>
<dbReference type="Gene3D" id="3.40.50.300">
    <property type="entry name" value="P-loop containing nucleotide triphosphate hydrolases"/>
    <property type="match status" value="1"/>
</dbReference>
<dbReference type="GO" id="GO:0004715">
    <property type="term" value="F:non-membrane spanning protein tyrosine kinase activity"/>
    <property type="evidence" value="ECO:0007669"/>
    <property type="project" value="UniProtKB-EC"/>
</dbReference>
<evidence type="ECO:0000256" key="13">
    <source>
        <dbReference type="ARBA" id="ARBA00023136"/>
    </source>
</evidence>
<feature type="domain" description="Polysaccharide chain length determinant N-terminal" evidence="17">
    <location>
        <begin position="37"/>
        <end position="114"/>
    </location>
</feature>
<protein>
    <recommendedName>
        <fullName evidence="4">non-specific protein-tyrosine kinase</fullName>
        <ecNumber evidence="4">2.7.10.2</ecNumber>
    </recommendedName>
</protein>
<evidence type="ECO:0000256" key="3">
    <source>
        <dbReference type="ARBA" id="ARBA00008883"/>
    </source>
</evidence>
<evidence type="ECO:0000256" key="15">
    <source>
        <dbReference type="ARBA" id="ARBA00051245"/>
    </source>
</evidence>
<evidence type="ECO:0000256" key="8">
    <source>
        <dbReference type="ARBA" id="ARBA00022692"/>
    </source>
</evidence>